<dbReference type="NCBIfam" id="TIGR01129">
    <property type="entry name" value="secD"/>
    <property type="match status" value="1"/>
</dbReference>
<keyword evidence="7 9" id="KW-0811">Translocation</keyword>
<keyword evidence="13" id="KW-1185">Reference proteome</keyword>
<keyword evidence="3 9" id="KW-1003">Cell membrane</keyword>
<dbReference type="InterPro" id="IPR005791">
    <property type="entry name" value="SecD"/>
</dbReference>
<keyword evidence="8 9" id="KW-0472">Membrane</keyword>
<feature type="transmembrane region" description="Helical" evidence="9">
    <location>
        <begin position="315"/>
        <end position="337"/>
    </location>
</feature>
<feature type="transmembrane region" description="Helical" evidence="9">
    <location>
        <begin position="387"/>
        <end position="410"/>
    </location>
</feature>
<evidence type="ECO:0000259" key="11">
    <source>
        <dbReference type="Pfam" id="PF21760"/>
    </source>
</evidence>
<organism evidence="12 13">
    <name type="scientific">Tissierella carlieri</name>
    <dbReference type="NCBI Taxonomy" id="689904"/>
    <lineage>
        <taxon>Bacteria</taxon>
        <taxon>Bacillati</taxon>
        <taxon>Bacillota</taxon>
        <taxon>Tissierellia</taxon>
        <taxon>Tissierellales</taxon>
        <taxon>Tissierellaceae</taxon>
        <taxon>Tissierella</taxon>
    </lineage>
</organism>
<dbReference type="InterPro" id="IPR048634">
    <property type="entry name" value="SecD_SecF_C"/>
</dbReference>
<comment type="caution">
    <text evidence="12">The sequence shown here is derived from an EMBL/GenBank/DDBJ whole genome shotgun (WGS) entry which is preliminary data.</text>
</comment>
<dbReference type="Pfam" id="PF02355">
    <property type="entry name" value="SecD_SecF_C"/>
    <property type="match status" value="1"/>
</dbReference>
<keyword evidence="2 9" id="KW-0813">Transport</keyword>
<accession>A0ABT1S604</accession>
<reference evidence="12 13" key="1">
    <citation type="submission" date="2022-06" db="EMBL/GenBank/DDBJ databases">
        <title>Isolation of gut microbiota from human fecal samples.</title>
        <authorList>
            <person name="Pamer E.G."/>
            <person name="Barat B."/>
            <person name="Waligurski E."/>
            <person name="Medina S."/>
            <person name="Paddock L."/>
            <person name="Mostad J."/>
        </authorList>
    </citation>
    <scope>NUCLEOTIDE SEQUENCE [LARGE SCALE GENOMIC DNA]</scope>
    <source>
        <strain evidence="12 13">DFI.7.95</strain>
    </source>
</reference>
<dbReference type="EMBL" id="JANGAC010000001">
    <property type="protein sequence ID" value="MCQ4921895.1"/>
    <property type="molecule type" value="Genomic_DNA"/>
</dbReference>
<evidence type="ECO:0000256" key="6">
    <source>
        <dbReference type="ARBA" id="ARBA00022989"/>
    </source>
</evidence>
<proteinExistence type="inferred from homology"/>
<evidence type="ECO:0000313" key="12">
    <source>
        <dbReference type="EMBL" id="MCQ4921895.1"/>
    </source>
</evidence>
<sequence>MKAKSTIIFILILAIVGGSTFLALNGANIGKYEIIRAKDAIDLGLDLAGGVYVVLEAQTDAKGAELQRIMEQSKAIINERVNGLGVSEPNISIEGSNRIRVELAGIDDPQKAIELIGKTAQLQFVDPNKDVVLTGKNVIGSEVQYHNNQLGQQEIVVSLELDKEGTKKFAEATGRLTLEPNREDRIIYIILDDQIISYPAVQSAEEGGTAITDGKAVITGGFSLEEASQLATLIRAGALPVEMKELQTSLIGPTLGLEAYERSIKAGAIALLIIMIFMIIIYKIPGFIASIGLIIYTLITIFTMSSLGVKLTLPGIAGLILSIGMAVDANVIIFERIKEEIKAGKSIRTAVDAGFKRALTSVMDSNITTFIAGVVLYYFGIGPIKGFGVTLIIGIVASMITAVIISKYLLKLMVSITGNKNTKLYGA</sequence>
<dbReference type="Gene3D" id="3.30.70.3220">
    <property type="match status" value="1"/>
</dbReference>
<comment type="similarity">
    <text evidence="9">Belongs to the SecD/SecF family. SecD subfamily.</text>
</comment>
<dbReference type="Pfam" id="PF21760">
    <property type="entry name" value="SecD_1st"/>
    <property type="match status" value="1"/>
</dbReference>
<feature type="transmembrane region" description="Helical" evidence="9">
    <location>
        <begin position="264"/>
        <end position="282"/>
    </location>
</feature>
<name>A0ABT1S604_9FIRM</name>
<comment type="caution">
    <text evidence="9">Lacks conserved residue(s) required for the propagation of feature annotation.</text>
</comment>
<keyword evidence="6 9" id="KW-1133">Transmembrane helix</keyword>
<feature type="domain" description="Protein translocase subunit SecDF P1" evidence="11">
    <location>
        <begin position="70"/>
        <end position="128"/>
    </location>
</feature>
<dbReference type="InterPro" id="IPR001036">
    <property type="entry name" value="Acrflvin-R"/>
</dbReference>
<protein>
    <recommendedName>
        <fullName evidence="9">Protein translocase subunit SecD</fullName>
    </recommendedName>
</protein>
<dbReference type="HAMAP" id="MF_01463_B">
    <property type="entry name" value="SecD_B"/>
    <property type="match status" value="1"/>
</dbReference>
<evidence type="ECO:0000256" key="8">
    <source>
        <dbReference type="ARBA" id="ARBA00023136"/>
    </source>
</evidence>
<dbReference type="SUPFAM" id="SSF82866">
    <property type="entry name" value="Multidrug efflux transporter AcrB transmembrane domain"/>
    <property type="match status" value="1"/>
</dbReference>
<dbReference type="PANTHER" id="PTHR30081:SF1">
    <property type="entry name" value="PROTEIN TRANSLOCASE SUBUNIT SECD"/>
    <property type="match status" value="1"/>
</dbReference>
<dbReference type="InterPro" id="IPR048631">
    <property type="entry name" value="SecD_1st"/>
</dbReference>
<dbReference type="RefSeq" id="WP_246565928.1">
    <property type="nucleotide sequence ID" value="NZ_JAHLOH010000053.1"/>
</dbReference>
<dbReference type="PRINTS" id="PR00702">
    <property type="entry name" value="ACRIFLAVINRP"/>
</dbReference>
<comment type="subunit">
    <text evidence="9">Forms a complex with SecF. Part of the essential Sec protein translocation apparatus which comprises SecA, SecYEG and auxiliary proteins SecDF. Other proteins may also be involved.</text>
</comment>
<evidence type="ECO:0000256" key="9">
    <source>
        <dbReference type="HAMAP-Rule" id="MF_01463"/>
    </source>
</evidence>
<dbReference type="NCBIfam" id="TIGR00916">
    <property type="entry name" value="2A0604s01"/>
    <property type="match status" value="1"/>
</dbReference>
<keyword evidence="5 9" id="KW-0653">Protein transport</keyword>
<evidence type="ECO:0000256" key="7">
    <source>
        <dbReference type="ARBA" id="ARBA00023010"/>
    </source>
</evidence>
<comment type="function">
    <text evidence="9">Part of the Sec protein translocase complex. Interacts with the SecYEG preprotein conducting channel. SecDF uses the proton motive force (PMF) to complete protein translocation after the ATP-dependent function of SecA.</text>
</comment>
<dbReference type="Gene3D" id="1.20.1640.10">
    <property type="entry name" value="Multidrug efflux transporter AcrB transmembrane domain"/>
    <property type="match status" value="1"/>
</dbReference>
<evidence type="ECO:0000256" key="3">
    <source>
        <dbReference type="ARBA" id="ARBA00022475"/>
    </source>
</evidence>
<comment type="subcellular location">
    <subcellularLocation>
        <location evidence="1 9">Cell membrane</location>
        <topology evidence="1 9">Multi-pass membrane protein</topology>
    </subcellularLocation>
</comment>
<dbReference type="InterPro" id="IPR055344">
    <property type="entry name" value="SecD_SecF_C_bact"/>
</dbReference>
<evidence type="ECO:0000256" key="1">
    <source>
        <dbReference type="ARBA" id="ARBA00004651"/>
    </source>
</evidence>
<evidence type="ECO:0000256" key="2">
    <source>
        <dbReference type="ARBA" id="ARBA00022448"/>
    </source>
</evidence>
<evidence type="ECO:0000256" key="4">
    <source>
        <dbReference type="ARBA" id="ARBA00022692"/>
    </source>
</evidence>
<feature type="transmembrane region" description="Helical" evidence="9">
    <location>
        <begin position="358"/>
        <end position="381"/>
    </location>
</feature>
<gene>
    <name evidence="9 12" type="primary">secD</name>
    <name evidence="12" type="ORF">NE686_02245</name>
</gene>
<evidence type="ECO:0000256" key="5">
    <source>
        <dbReference type="ARBA" id="ARBA00022927"/>
    </source>
</evidence>
<feature type="domain" description="Protein export membrane protein SecD/SecF C-terminal" evidence="10">
    <location>
        <begin position="242"/>
        <end position="413"/>
    </location>
</feature>
<dbReference type="Proteomes" id="UP001524478">
    <property type="component" value="Unassembled WGS sequence"/>
</dbReference>
<evidence type="ECO:0000313" key="13">
    <source>
        <dbReference type="Proteomes" id="UP001524478"/>
    </source>
</evidence>
<evidence type="ECO:0000259" key="10">
    <source>
        <dbReference type="Pfam" id="PF02355"/>
    </source>
</evidence>
<dbReference type="InterPro" id="IPR022813">
    <property type="entry name" value="SecD/SecF_arch_bac"/>
</dbReference>
<keyword evidence="4 9" id="KW-0812">Transmembrane</keyword>
<dbReference type="PANTHER" id="PTHR30081">
    <property type="entry name" value="PROTEIN-EXPORT MEMBRANE PROTEIN SEC"/>
    <property type="match status" value="1"/>
</dbReference>